<reference evidence="3" key="1">
    <citation type="journal article" date="2019" name="Int. J. Syst. Evol. Microbiol.">
        <title>The Global Catalogue of Microorganisms (GCM) 10K type strain sequencing project: providing services to taxonomists for standard genome sequencing and annotation.</title>
        <authorList>
            <consortium name="The Broad Institute Genomics Platform"/>
            <consortium name="The Broad Institute Genome Sequencing Center for Infectious Disease"/>
            <person name="Wu L."/>
            <person name="Ma J."/>
        </authorList>
    </citation>
    <scope>NUCLEOTIDE SEQUENCE [LARGE SCALE GENOMIC DNA]</scope>
    <source>
        <strain evidence="3">CGMCC 1.15053</strain>
    </source>
</reference>
<feature type="chain" id="PRO_5046753455" evidence="1">
    <location>
        <begin position="19"/>
        <end position="133"/>
    </location>
</feature>
<comment type="caution">
    <text evidence="2">The sequence shown here is derived from an EMBL/GenBank/DDBJ whole genome shotgun (WGS) entry which is preliminary data.</text>
</comment>
<proteinExistence type="predicted"/>
<keyword evidence="1" id="KW-0732">Signal</keyword>
<sequence>MRSSLVTAALCLCSSAGAVTWLGVDAGTAGYGARAGTSLLGVPFIGTLGVEGSVERGWQGEGRVAAGLTLRDLNLPLTRTDAFATVGAAYRGGFNVYAEGGLRGPLLGPAGWRGYVRASTAGFGAGVGLELRF</sequence>
<evidence type="ECO:0000313" key="3">
    <source>
        <dbReference type="Proteomes" id="UP001595979"/>
    </source>
</evidence>
<organism evidence="2 3">
    <name type="scientific">Deinococcus petrolearius</name>
    <dbReference type="NCBI Taxonomy" id="1751295"/>
    <lineage>
        <taxon>Bacteria</taxon>
        <taxon>Thermotogati</taxon>
        <taxon>Deinococcota</taxon>
        <taxon>Deinococci</taxon>
        <taxon>Deinococcales</taxon>
        <taxon>Deinococcaceae</taxon>
        <taxon>Deinococcus</taxon>
    </lineage>
</organism>
<accession>A0ABW1DG34</accession>
<name>A0ABW1DG34_9DEIO</name>
<dbReference type="RefSeq" id="WP_380046768.1">
    <property type="nucleotide sequence ID" value="NZ_JBHSOH010000005.1"/>
</dbReference>
<evidence type="ECO:0000256" key="1">
    <source>
        <dbReference type="SAM" id="SignalP"/>
    </source>
</evidence>
<feature type="signal peptide" evidence="1">
    <location>
        <begin position="1"/>
        <end position="18"/>
    </location>
</feature>
<dbReference type="EMBL" id="JBHSOH010000005">
    <property type="protein sequence ID" value="MFC5847535.1"/>
    <property type="molecule type" value="Genomic_DNA"/>
</dbReference>
<keyword evidence="3" id="KW-1185">Reference proteome</keyword>
<evidence type="ECO:0000313" key="2">
    <source>
        <dbReference type="EMBL" id="MFC5847535.1"/>
    </source>
</evidence>
<protein>
    <submittedName>
        <fullName evidence="2">Uncharacterized protein</fullName>
    </submittedName>
</protein>
<gene>
    <name evidence="2" type="ORF">ACFPQ6_04365</name>
</gene>
<dbReference type="Proteomes" id="UP001595979">
    <property type="component" value="Unassembled WGS sequence"/>
</dbReference>